<dbReference type="Proteomes" id="UP001362999">
    <property type="component" value="Unassembled WGS sequence"/>
</dbReference>
<evidence type="ECO:0000313" key="3">
    <source>
        <dbReference type="Proteomes" id="UP001362999"/>
    </source>
</evidence>
<protein>
    <submittedName>
        <fullName evidence="2">Uncharacterized protein</fullName>
    </submittedName>
</protein>
<reference evidence="2 3" key="1">
    <citation type="journal article" date="2024" name="J Genomics">
        <title>Draft genome sequencing and assembly of Favolaschia claudopus CIRM-BRFM 2984 isolated from oak limbs.</title>
        <authorList>
            <person name="Navarro D."/>
            <person name="Drula E."/>
            <person name="Chaduli D."/>
            <person name="Cazenave R."/>
            <person name="Ahrendt S."/>
            <person name="Wang J."/>
            <person name="Lipzen A."/>
            <person name="Daum C."/>
            <person name="Barry K."/>
            <person name="Grigoriev I.V."/>
            <person name="Favel A."/>
            <person name="Rosso M.N."/>
            <person name="Martin F."/>
        </authorList>
    </citation>
    <scope>NUCLEOTIDE SEQUENCE [LARGE SCALE GENOMIC DNA]</scope>
    <source>
        <strain evidence="2 3">CIRM-BRFM 2984</strain>
    </source>
</reference>
<feature type="region of interest" description="Disordered" evidence="1">
    <location>
        <begin position="383"/>
        <end position="404"/>
    </location>
</feature>
<accession>A0AAV9ZTU7</accession>
<name>A0AAV9ZTU7_9AGAR</name>
<proteinExistence type="predicted"/>
<comment type="caution">
    <text evidence="2">The sequence shown here is derived from an EMBL/GenBank/DDBJ whole genome shotgun (WGS) entry which is preliminary data.</text>
</comment>
<dbReference type="AlphaFoldDB" id="A0AAV9ZTU7"/>
<organism evidence="2 3">
    <name type="scientific">Favolaschia claudopus</name>
    <dbReference type="NCBI Taxonomy" id="2862362"/>
    <lineage>
        <taxon>Eukaryota</taxon>
        <taxon>Fungi</taxon>
        <taxon>Dikarya</taxon>
        <taxon>Basidiomycota</taxon>
        <taxon>Agaricomycotina</taxon>
        <taxon>Agaricomycetes</taxon>
        <taxon>Agaricomycetidae</taxon>
        <taxon>Agaricales</taxon>
        <taxon>Marasmiineae</taxon>
        <taxon>Mycenaceae</taxon>
        <taxon>Favolaschia</taxon>
    </lineage>
</organism>
<keyword evidence="3" id="KW-1185">Reference proteome</keyword>
<gene>
    <name evidence="2" type="ORF">R3P38DRAFT_2658887</name>
</gene>
<evidence type="ECO:0000256" key="1">
    <source>
        <dbReference type="SAM" id="MobiDB-lite"/>
    </source>
</evidence>
<dbReference type="EMBL" id="JAWWNJ010000111">
    <property type="protein sequence ID" value="KAK6992403.1"/>
    <property type="molecule type" value="Genomic_DNA"/>
</dbReference>
<evidence type="ECO:0000313" key="2">
    <source>
        <dbReference type="EMBL" id="KAK6992403.1"/>
    </source>
</evidence>
<sequence length="404" mass="44221">MLNGPGRQGQFSYAQKNHIESFMPAFCAQIDAGVNGVALTKWKQETANDILASPLFAGKLDVSNNSQKAWHEIVVRKFTNYRTQVYLKKADSTVAPPPKHRGVPLLHFSTLLTARQLFAKENESVIHSAAEERHAAAGTGTVGSAYQTVLKEKWDTLDSDARDEWQTRADKFGGDIHRITVIKPTSKRVLMHTALATLCQGGLLGNAELLLFYGWRDVKGDISTGALHGHSAHNKTNFGGTDGELLRQYGLAWYKFAEDVIPGPAKPTNVNIVLSQNPDGVPLFPSINFGAGGTDIRYLLSEYFNAVWVKSTGLTTAIPWVEIGQTPFRYYHTVSFSFPAPLSPPNELTNVHVLLVAEYLSELSSRSTPFVFALDLSAQQPQTGSTVISPSYRTPTSGNTTSRG</sequence>